<keyword evidence="1" id="KW-0175">Coiled coil</keyword>
<feature type="signal peptide" evidence="2">
    <location>
        <begin position="1"/>
        <end position="19"/>
    </location>
</feature>
<dbReference type="EMBL" id="JBHRTL010000006">
    <property type="protein sequence ID" value="MFC3155607.1"/>
    <property type="molecule type" value="Genomic_DNA"/>
</dbReference>
<comment type="caution">
    <text evidence="3">The sequence shown here is derived from an EMBL/GenBank/DDBJ whole genome shotgun (WGS) entry which is preliminary data.</text>
</comment>
<organism evidence="3 4">
    <name type="scientific">Gilvimarinus japonicus</name>
    <dbReference type="NCBI Taxonomy" id="1796469"/>
    <lineage>
        <taxon>Bacteria</taxon>
        <taxon>Pseudomonadati</taxon>
        <taxon>Pseudomonadota</taxon>
        <taxon>Gammaproteobacteria</taxon>
        <taxon>Cellvibrionales</taxon>
        <taxon>Cellvibrionaceae</taxon>
        <taxon>Gilvimarinus</taxon>
    </lineage>
</organism>
<sequence length="225" mass="24433">MSNSRVGLFAAALALTASAASSYAQDALFINSDGNVGIGTNSPEGQLHTYGSGVQLSYFESGDGGPVQVRFRTDSENRRFLAVNNANQVKSQLIFLDDRINFAGQTVRGEDLWLSVGPDGILSQGPTCGSPCDGVFDPEVFEVPIIEAHAAQMWTQKYLPAIGPTTPDEPINMTEKIGGIIHELEVAHIYIEQLHERLKAQQALIAAQSERFQAMEARLRALEEQ</sequence>
<evidence type="ECO:0000313" key="4">
    <source>
        <dbReference type="Proteomes" id="UP001595548"/>
    </source>
</evidence>
<feature type="coiled-coil region" evidence="1">
    <location>
        <begin position="191"/>
        <end position="225"/>
    </location>
</feature>
<keyword evidence="4" id="KW-1185">Reference proteome</keyword>
<dbReference type="Proteomes" id="UP001595548">
    <property type="component" value="Unassembled WGS sequence"/>
</dbReference>
<name>A0ABV7HW27_9GAMM</name>
<evidence type="ECO:0000256" key="1">
    <source>
        <dbReference type="SAM" id="Coils"/>
    </source>
</evidence>
<keyword evidence="2" id="KW-0732">Signal</keyword>
<evidence type="ECO:0000256" key="2">
    <source>
        <dbReference type="SAM" id="SignalP"/>
    </source>
</evidence>
<proteinExistence type="predicted"/>
<accession>A0ABV7HW27</accession>
<gene>
    <name evidence="3" type="ORF">ACFOEB_10385</name>
</gene>
<evidence type="ECO:0008006" key="5">
    <source>
        <dbReference type="Google" id="ProtNLM"/>
    </source>
</evidence>
<protein>
    <recommendedName>
        <fullName evidence="5">Cell wall anchor protein</fullName>
    </recommendedName>
</protein>
<dbReference type="RefSeq" id="WP_339616191.1">
    <property type="nucleotide sequence ID" value="NZ_AP031500.1"/>
</dbReference>
<evidence type="ECO:0000313" key="3">
    <source>
        <dbReference type="EMBL" id="MFC3155607.1"/>
    </source>
</evidence>
<reference evidence="4" key="1">
    <citation type="journal article" date="2019" name="Int. J. Syst. Evol. Microbiol.">
        <title>The Global Catalogue of Microorganisms (GCM) 10K type strain sequencing project: providing services to taxonomists for standard genome sequencing and annotation.</title>
        <authorList>
            <consortium name="The Broad Institute Genomics Platform"/>
            <consortium name="The Broad Institute Genome Sequencing Center for Infectious Disease"/>
            <person name="Wu L."/>
            <person name="Ma J."/>
        </authorList>
    </citation>
    <scope>NUCLEOTIDE SEQUENCE [LARGE SCALE GENOMIC DNA]</scope>
    <source>
        <strain evidence="4">KCTC 52141</strain>
    </source>
</reference>
<feature type="chain" id="PRO_5046830787" description="Cell wall anchor protein" evidence="2">
    <location>
        <begin position="20"/>
        <end position="225"/>
    </location>
</feature>